<proteinExistence type="predicted"/>
<dbReference type="RefSeq" id="WP_185123507.1">
    <property type="nucleotide sequence ID" value="NZ_JACJVQ010000032.1"/>
</dbReference>
<evidence type="ECO:0000313" key="2">
    <source>
        <dbReference type="Proteomes" id="UP000535838"/>
    </source>
</evidence>
<accession>A0A841T8B3</accession>
<protein>
    <submittedName>
        <fullName evidence="1">Uncharacterized protein</fullName>
    </submittedName>
</protein>
<comment type="caution">
    <text evidence="1">The sequence shown here is derived from an EMBL/GenBank/DDBJ whole genome shotgun (WGS) entry which is preliminary data.</text>
</comment>
<reference evidence="1 2" key="1">
    <citation type="submission" date="2020-08" db="EMBL/GenBank/DDBJ databases">
        <title>Cohnella phylogeny.</title>
        <authorList>
            <person name="Dunlap C."/>
        </authorList>
    </citation>
    <scope>NUCLEOTIDE SEQUENCE [LARGE SCALE GENOMIC DNA]</scope>
    <source>
        <strain evidence="1 2">DSM 25241</strain>
    </source>
</reference>
<dbReference type="Proteomes" id="UP000535838">
    <property type="component" value="Unassembled WGS sequence"/>
</dbReference>
<keyword evidence="2" id="KW-1185">Reference proteome</keyword>
<name>A0A841T8B3_9BACL</name>
<dbReference type="EMBL" id="JACJVQ010000032">
    <property type="protein sequence ID" value="MBB6638300.1"/>
    <property type="molecule type" value="Genomic_DNA"/>
</dbReference>
<dbReference type="AlphaFoldDB" id="A0A841T8B3"/>
<sequence length="116" mass="13591">MDLTAYIGQYIKIFTQEQDWFIGELLKVHKYDDGQQMEYEFNCVISIKDQNRKAKFKGIYLLKTDEIKAIEELDPQVQQGIRLTVINAPKLIEAHRSMINENLPSRVSFGRIENPE</sequence>
<gene>
    <name evidence="1" type="ORF">H7B67_29570</name>
</gene>
<evidence type="ECO:0000313" key="1">
    <source>
        <dbReference type="EMBL" id="MBB6638300.1"/>
    </source>
</evidence>
<organism evidence="1 2">
    <name type="scientific">Cohnella thailandensis</name>
    <dbReference type="NCBI Taxonomy" id="557557"/>
    <lineage>
        <taxon>Bacteria</taxon>
        <taxon>Bacillati</taxon>
        <taxon>Bacillota</taxon>
        <taxon>Bacilli</taxon>
        <taxon>Bacillales</taxon>
        <taxon>Paenibacillaceae</taxon>
        <taxon>Cohnella</taxon>
    </lineage>
</organism>